<dbReference type="Pfam" id="PF00724">
    <property type="entry name" value="Oxidored_FMN"/>
    <property type="match status" value="1"/>
</dbReference>
<feature type="domain" description="NADH:flavin oxidoreductase/NADH oxidase N-terminal" evidence="4">
    <location>
        <begin position="10"/>
        <end position="339"/>
    </location>
</feature>
<dbReference type="KEGG" id="shg:Sph21_4854"/>
<dbReference type="CDD" id="cd02933">
    <property type="entry name" value="OYE_like_FMN"/>
    <property type="match status" value="1"/>
</dbReference>
<dbReference type="InterPro" id="IPR045247">
    <property type="entry name" value="Oye-like"/>
</dbReference>
<dbReference type="GO" id="GO:0005829">
    <property type="term" value="C:cytosol"/>
    <property type="evidence" value="ECO:0007669"/>
    <property type="project" value="UniProtKB-ARBA"/>
</dbReference>
<evidence type="ECO:0000256" key="3">
    <source>
        <dbReference type="ARBA" id="ARBA00023002"/>
    </source>
</evidence>
<comment type="similarity">
    <text evidence="2">Belongs to the NADH:flavin oxidoreductase/NADH oxidase family.</text>
</comment>
<gene>
    <name evidence="5" type="ordered locus">Sph21_4854</name>
</gene>
<evidence type="ECO:0000256" key="1">
    <source>
        <dbReference type="ARBA" id="ARBA00001917"/>
    </source>
</evidence>
<dbReference type="STRING" id="743722.Sph21_4854"/>
<dbReference type="eggNOG" id="COG1902">
    <property type="taxonomic scope" value="Bacteria"/>
</dbReference>
<dbReference type="OrthoDB" id="9772736at2"/>
<organism evidence="5">
    <name type="scientific">Sphingobacterium sp. (strain 21)</name>
    <dbReference type="NCBI Taxonomy" id="743722"/>
    <lineage>
        <taxon>Bacteria</taxon>
        <taxon>Pseudomonadati</taxon>
        <taxon>Bacteroidota</taxon>
        <taxon>Sphingobacteriia</taxon>
        <taxon>Sphingobacteriales</taxon>
        <taxon>Sphingobacteriaceae</taxon>
        <taxon>Sphingobacterium</taxon>
    </lineage>
</organism>
<dbReference type="EMBL" id="CP002584">
    <property type="protein sequence ID" value="ADZ81361.1"/>
    <property type="molecule type" value="Genomic_DNA"/>
</dbReference>
<dbReference type="EC" id="1.3.1.42" evidence="5"/>
<dbReference type="PANTHER" id="PTHR22893:SF91">
    <property type="entry name" value="NADPH DEHYDROGENASE 2-RELATED"/>
    <property type="match status" value="1"/>
</dbReference>
<dbReference type="Gene3D" id="3.20.20.70">
    <property type="entry name" value="Aldolase class I"/>
    <property type="match status" value="1"/>
</dbReference>
<sequence>MKLLTDLITQNFSLKNRVVMAPMTRSRADNDDLAPNELMAKYYEQRASAGLIITEGTPVSKMANGYINVPGIYSEKQIVGWKHVTQAVHNKGGKIFAQLWHVGRISHPDLLDGKLPLGPSAINPNVKAYTKDGFVDTVTPKEMSIKEIQDTVSDFKQAAVNAIKAGFDGVEIHAANGYLFHQFFSKVANQRNDEYGGTVENRARLLFAVIEAIAEELDLSKVGVRISPTLNGTFGITIDDETEKIHEYIASRLNAYNLAYLHISGFTMTEWDDPLKMAIDTAKRYRPIYKGVLMINKGFTKDAAEQVLQEGIADLVSFGVPFIANPDLVERFEHNIELNEADKGTFYTPGAEGYIDYPTALPTT</sequence>
<evidence type="ECO:0000259" key="4">
    <source>
        <dbReference type="Pfam" id="PF00724"/>
    </source>
</evidence>
<dbReference type="GO" id="GO:0016629">
    <property type="term" value="F:12-oxophytodienoate reductase activity"/>
    <property type="evidence" value="ECO:0007669"/>
    <property type="project" value="UniProtKB-EC"/>
</dbReference>
<evidence type="ECO:0000256" key="2">
    <source>
        <dbReference type="ARBA" id="ARBA00005979"/>
    </source>
</evidence>
<keyword evidence="3 5" id="KW-0560">Oxidoreductase</keyword>
<reference evidence="5" key="1">
    <citation type="submission" date="2011-03" db="EMBL/GenBank/DDBJ databases">
        <title>Complete sequence of Sphingobacterium sp. 21.</title>
        <authorList>
            <consortium name="US DOE Joint Genome Institute"/>
            <person name="Lucas S."/>
            <person name="Copeland A."/>
            <person name="Lapidus A."/>
            <person name="Cheng J.-F."/>
            <person name="Goodwin L."/>
            <person name="Pitluck S."/>
            <person name="Davenport K."/>
            <person name="Detter J.C."/>
            <person name="Han C."/>
            <person name="Tapia R."/>
            <person name="Land M."/>
            <person name="Hauser L."/>
            <person name="Kyrpides N."/>
            <person name="Ivanova N."/>
            <person name="Ovchinnikova G."/>
            <person name="Pagani I."/>
            <person name="Siebers A.K."/>
            <person name="Allgaier M."/>
            <person name="Thelen M.P."/>
            <person name="Hugenholtz P."/>
            <person name="Woyke T."/>
        </authorList>
    </citation>
    <scope>NUCLEOTIDE SEQUENCE</scope>
    <source>
        <strain evidence="5">21</strain>
    </source>
</reference>
<dbReference type="SUPFAM" id="SSF51395">
    <property type="entry name" value="FMN-linked oxidoreductases"/>
    <property type="match status" value="1"/>
</dbReference>
<dbReference type="FunFam" id="3.20.20.70:FF:000059">
    <property type="entry name" value="N-ethylmaleimide reductase, FMN-linked"/>
    <property type="match status" value="1"/>
</dbReference>
<dbReference type="AlphaFoldDB" id="F4C6D8"/>
<comment type="cofactor">
    <cofactor evidence="1">
        <name>FMN</name>
        <dbReference type="ChEBI" id="CHEBI:58210"/>
    </cofactor>
</comment>
<protein>
    <submittedName>
        <fullName evidence="5">12-oxophytodienoate reductase</fullName>
        <ecNumber evidence="5">1.3.1.42</ecNumber>
    </submittedName>
</protein>
<accession>F4C6D8</accession>
<name>F4C6D8_SPHS2</name>
<evidence type="ECO:0000313" key="5">
    <source>
        <dbReference type="EMBL" id="ADZ81361.1"/>
    </source>
</evidence>
<dbReference type="GO" id="GO:0010181">
    <property type="term" value="F:FMN binding"/>
    <property type="evidence" value="ECO:0007669"/>
    <property type="project" value="InterPro"/>
</dbReference>
<dbReference type="PATRIC" id="fig|743722.3.peg.5151"/>
<dbReference type="InterPro" id="IPR001155">
    <property type="entry name" value="OxRdtase_FMN_N"/>
</dbReference>
<dbReference type="HOGENOM" id="CLU_012153_0_0_10"/>
<dbReference type="InterPro" id="IPR013785">
    <property type="entry name" value="Aldolase_TIM"/>
</dbReference>
<proteinExistence type="inferred from homology"/>
<dbReference type="PANTHER" id="PTHR22893">
    <property type="entry name" value="NADH OXIDOREDUCTASE-RELATED"/>
    <property type="match status" value="1"/>
</dbReference>